<dbReference type="PANTHER" id="PTHR47936">
    <property type="entry name" value="PPR_LONG DOMAIN-CONTAINING PROTEIN"/>
    <property type="match status" value="1"/>
</dbReference>
<evidence type="ECO:0000313" key="6">
    <source>
        <dbReference type="Proteomes" id="UP000234275"/>
    </source>
</evidence>
<name>A0A2I2GC66_9EURO</name>
<dbReference type="STRING" id="1392250.A0A2I2GC66"/>
<evidence type="ECO:0000313" key="5">
    <source>
        <dbReference type="EMBL" id="PLB50478.1"/>
    </source>
</evidence>
<dbReference type="OrthoDB" id="185373at2759"/>
<evidence type="ECO:0000256" key="2">
    <source>
        <dbReference type="ARBA" id="ARBA00022737"/>
    </source>
</evidence>
<evidence type="ECO:0000256" key="1">
    <source>
        <dbReference type="ARBA" id="ARBA00006192"/>
    </source>
</evidence>
<dbReference type="RefSeq" id="XP_024705780.1">
    <property type="nucleotide sequence ID" value="XM_024850736.1"/>
</dbReference>
<comment type="similarity">
    <text evidence="1">Belongs to the CCM1 family.</text>
</comment>
<sequence>MSEPADPRPASLPSETGLKPMRDLMRALKDKSRGPTNDLLAKAFQDFFAVRVASPGVITGFQARLLSVTWKHLQAQKDDLEPEEWQAVFSTESLENMLFVLSETTCLPESREVVQRVARFAYLELCADEGFGPNQISRPALIAYVNIQALTGNPEEARHVVEYFWAKLHKTSPSPWLTVMRGFATNNDQQQLRQTVEMLDNYGVRFDGTSHEDLVEILIKQDLLEAVKAIFECPLFGRQEPTLAAKQAVIRYAILRSETSWAEPIFQSIAQVPLAENMGTTLLWEAAHGKDASGIADMVRSLVARTPEAKASIDISCVNLLLEYANSRSNPELAAGFASLAPQWELESDVQTRLLQLESNIQARNVSGTVQCLQDLRDFNSIALGNLPLMNKLVTMLSLSGQEDAVFDQVSSFLDPLFENHVRLDSETLAALTRMLLYRHDWEGVSELLRPRLALYDSEERSRVRNALTDFIMDHSQDSADAWDAYELLRLAFPETGVGKRTEIMTSFFNRDRGDLAFLVFGHMRQAEEFSRRPKPDTYAKCFQGIARTRDVNNLEFVHNMLKLDVEVDLNTQLLNRLMLAYATCDMPEKSMKVFREILQSKEGPTHKTIAVFFKMCAKHPSGVHEAVKMMDKVKVLGIEMDRRSYTAYVEALAAQCEFKLATEALEKMHSEIGQLPTKMSIAHLYNALPYQFWKDEMEKWTREKYPDLWARLETVERSEQEEGLRFEVKSNEIFV</sequence>
<comment type="caution">
    <text evidence="5">The sequence shown here is derived from an EMBL/GenBank/DDBJ whole genome shotgun (WGS) entry which is preliminary data.</text>
</comment>
<keyword evidence="2" id="KW-0677">Repeat</keyword>
<evidence type="ECO:0000256" key="3">
    <source>
        <dbReference type="ARBA" id="ARBA00044493"/>
    </source>
</evidence>
<dbReference type="GO" id="GO:0031930">
    <property type="term" value="P:mitochondria-nucleus signaling pathway"/>
    <property type="evidence" value="ECO:0007669"/>
    <property type="project" value="TreeGrafter"/>
</dbReference>
<dbReference type="EMBL" id="MSFO01000003">
    <property type="protein sequence ID" value="PLB50478.1"/>
    <property type="molecule type" value="Genomic_DNA"/>
</dbReference>
<dbReference type="InterPro" id="IPR011990">
    <property type="entry name" value="TPR-like_helical_dom_sf"/>
</dbReference>
<organism evidence="5 6">
    <name type="scientific">Aspergillus steynii IBT 23096</name>
    <dbReference type="NCBI Taxonomy" id="1392250"/>
    <lineage>
        <taxon>Eukaryota</taxon>
        <taxon>Fungi</taxon>
        <taxon>Dikarya</taxon>
        <taxon>Ascomycota</taxon>
        <taxon>Pezizomycotina</taxon>
        <taxon>Eurotiomycetes</taxon>
        <taxon>Eurotiomycetidae</taxon>
        <taxon>Eurotiales</taxon>
        <taxon>Aspergillaceae</taxon>
        <taxon>Aspergillus</taxon>
        <taxon>Aspergillus subgen. Circumdati</taxon>
    </lineage>
</organism>
<evidence type="ECO:0000256" key="4">
    <source>
        <dbReference type="ARBA" id="ARBA00044511"/>
    </source>
</evidence>
<keyword evidence="6" id="KW-1185">Reference proteome</keyword>
<evidence type="ECO:0008006" key="7">
    <source>
        <dbReference type="Google" id="ProtNLM"/>
    </source>
</evidence>
<dbReference type="Proteomes" id="UP000234275">
    <property type="component" value="Unassembled WGS sequence"/>
</dbReference>
<comment type="function">
    <text evidence="3">Regulates mitochondrial small subunit maturation by controlling 15S rRNA 5'-end processing. Localizes to the 5' precursor of the 15S rRNA in a position that is subsequently occupied by mS47 in the mature yeast mtSSU. Uses structure and sequence-specific RNA recognition, binding to a single-stranded region of the precursor and specifically recognizing bases -6 to -1. The exchange of Ccm1 for mS47 is coupled to the irreversible removal of precursor rRNA that is accompanied by conformational changes of the mitoribosomal proteins uS5m and mS26. These conformational changes signal completion of 5'-end rRNA processing through protection of the mature 5'-end of the 15S rRNA and stabilization of mS47. The removal of the 5' precursor together with the dissociation of Ccm1 may be catalyzed by the 5'-3' exoribonuclease Pet127. Involved in the specific removal of group I introns in mitochondrial encoded transcripts.</text>
</comment>
<dbReference type="GeneID" id="36558435"/>
<protein>
    <recommendedName>
        <fullName evidence="7">Mitochondrial respiratory complex I chaperone</fullName>
    </recommendedName>
</protein>
<reference evidence="5 6" key="1">
    <citation type="submission" date="2016-12" db="EMBL/GenBank/DDBJ databases">
        <title>The genomes of Aspergillus section Nigri reveals drivers in fungal speciation.</title>
        <authorList>
            <consortium name="DOE Joint Genome Institute"/>
            <person name="Vesth T.C."/>
            <person name="Nybo J."/>
            <person name="Theobald S."/>
            <person name="Brandl J."/>
            <person name="Frisvad J.C."/>
            <person name="Nielsen K.F."/>
            <person name="Lyhne E.K."/>
            <person name="Kogle M.E."/>
            <person name="Kuo A."/>
            <person name="Riley R."/>
            <person name="Clum A."/>
            <person name="Nolan M."/>
            <person name="Lipzen A."/>
            <person name="Salamov A."/>
            <person name="Henrissat B."/>
            <person name="Wiebenga A."/>
            <person name="De Vries R.P."/>
            <person name="Grigoriev I.V."/>
            <person name="Mortensen U.H."/>
            <person name="Andersen M.R."/>
            <person name="Baker S.E."/>
        </authorList>
    </citation>
    <scope>NUCLEOTIDE SEQUENCE [LARGE SCALE GENOMIC DNA]</scope>
    <source>
        <strain evidence="5 6">IBT 23096</strain>
    </source>
</reference>
<accession>A0A2I2GC66</accession>
<dbReference type="Gene3D" id="1.25.40.10">
    <property type="entry name" value="Tetratricopeptide repeat domain"/>
    <property type="match status" value="1"/>
</dbReference>
<dbReference type="VEuPathDB" id="FungiDB:P170DRAFT_445774"/>
<dbReference type="PANTHER" id="PTHR47936:SF1">
    <property type="entry name" value="PENTATRICOPEPTIDE REPEAT-CONTAINING PROTEIN GUN1, CHLOROPLASTIC"/>
    <property type="match status" value="1"/>
</dbReference>
<dbReference type="AlphaFoldDB" id="A0A2I2GC66"/>
<gene>
    <name evidence="5" type="ORF">P170DRAFT_445774</name>
</gene>
<comment type="subunit">
    <text evidence="4">Binds to mitochondrial small subunit 15S rRNA.</text>
</comment>
<proteinExistence type="inferred from homology"/>